<feature type="active site" description="Proton acceptor" evidence="15">
    <location>
        <position position="75"/>
    </location>
</feature>
<keyword evidence="11" id="KW-0443">Lipid metabolism</keyword>
<feature type="binding site" evidence="17">
    <location>
        <position position="82"/>
    </location>
    <ligand>
        <name>ATP</name>
        <dbReference type="ChEBI" id="CHEBI:30616"/>
    </ligand>
</feature>
<dbReference type="GO" id="GO:0008654">
    <property type="term" value="P:phospholipid biosynthetic process"/>
    <property type="evidence" value="ECO:0007669"/>
    <property type="project" value="UniProtKB-KW"/>
</dbReference>
<evidence type="ECO:0000256" key="9">
    <source>
        <dbReference type="ARBA" id="ARBA00022840"/>
    </source>
</evidence>
<evidence type="ECO:0000256" key="17">
    <source>
        <dbReference type="PIRSR" id="PIRSR600829-3"/>
    </source>
</evidence>
<comment type="similarity">
    <text evidence="2">Belongs to the bacterial diacylglycerol kinase family.</text>
</comment>
<dbReference type="AlphaFoldDB" id="D7UZ89"/>
<keyword evidence="18" id="KW-0479">Metal-binding</keyword>
<evidence type="ECO:0000313" key="21">
    <source>
        <dbReference type="Proteomes" id="UP000010119"/>
    </source>
</evidence>
<feature type="binding site" evidence="17">
    <location>
        <begin position="100"/>
        <end position="101"/>
    </location>
    <ligand>
        <name>ATP</name>
        <dbReference type="ChEBI" id="CHEBI:30616"/>
    </ligand>
</feature>
<dbReference type="PANTHER" id="PTHR34299:SF1">
    <property type="entry name" value="DIACYLGLYCEROL KINASE"/>
    <property type="match status" value="1"/>
</dbReference>
<keyword evidence="7 17" id="KW-0547">Nucleotide-binding</keyword>
<dbReference type="PANTHER" id="PTHR34299">
    <property type="entry name" value="DIACYLGLYCEROL KINASE"/>
    <property type="match status" value="1"/>
</dbReference>
<dbReference type="EC" id="2.7.1.107" evidence="20"/>
<evidence type="ECO:0000256" key="8">
    <source>
        <dbReference type="ARBA" id="ARBA00022777"/>
    </source>
</evidence>
<evidence type="ECO:0000256" key="19">
    <source>
        <dbReference type="SAM" id="Phobius"/>
    </source>
</evidence>
<dbReference type="Gene3D" id="1.10.287.3610">
    <property type="match status" value="1"/>
</dbReference>
<feature type="binding site" evidence="16">
    <location>
        <position position="75"/>
    </location>
    <ligand>
        <name>substrate</name>
    </ligand>
</feature>
<gene>
    <name evidence="20" type="primary">dgkA</name>
    <name evidence="20" type="ORF">HMPREF0556_12341</name>
</gene>
<dbReference type="GO" id="GO:0005524">
    <property type="term" value="F:ATP binding"/>
    <property type="evidence" value="ECO:0007669"/>
    <property type="project" value="UniProtKB-KW"/>
</dbReference>
<evidence type="ECO:0000256" key="15">
    <source>
        <dbReference type="PIRSR" id="PIRSR600829-1"/>
    </source>
</evidence>
<evidence type="ECO:0000256" key="2">
    <source>
        <dbReference type="ARBA" id="ARBA00005967"/>
    </source>
</evidence>
<dbReference type="STRING" id="525367.HMPREF0556_12341"/>
<feature type="binding site" evidence="17">
    <location>
        <position position="34"/>
    </location>
    <ligand>
        <name>ATP</name>
        <dbReference type="ChEBI" id="CHEBI:30616"/>
    </ligand>
</feature>
<keyword evidence="8 20" id="KW-0418">Kinase</keyword>
<comment type="cofactor">
    <cofactor evidence="18">
        <name>Mg(2+)</name>
        <dbReference type="ChEBI" id="CHEBI:18420"/>
    </cofactor>
    <text evidence="18">Mn(2+), Zn(2+), Cd(2+) and Co(2+) support activity to lesser extents.</text>
</comment>
<protein>
    <submittedName>
        <fullName evidence="20">Prokaryotic diacylglycerol kinase</fullName>
        <ecNumber evidence="20">2.7.1.107</ecNumber>
    </submittedName>
</protein>
<evidence type="ECO:0000256" key="10">
    <source>
        <dbReference type="ARBA" id="ARBA00022989"/>
    </source>
</evidence>
<keyword evidence="9 17" id="KW-0067">ATP-binding</keyword>
<dbReference type="CDD" id="cd14265">
    <property type="entry name" value="UDPK_IM_like"/>
    <property type="match status" value="1"/>
</dbReference>
<feature type="binding site" evidence="18">
    <location>
        <position position="82"/>
    </location>
    <ligand>
        <name>a divalent metal cation</name>
        <dbReference type="ChEBI" id="CHEBI:60240"/>
    </ligand>
</feature>
<feature type="transmembrane region" description="Helical" evidence="19">
    <location>
        <begin position="61"/>
        <end position="81"/>
    </location>
</feature>
<evidence type="ECO:0000313" key="20">
    <source>
        <dbReference type="EMBL" id="EFI83656.1"/>
    </source>
</evidence>
<feature type="transmembrane region" description="Helical" evidence="19">
    <location>
        <begin position="102"/>
        <end position="127"/>
    </location>
</feature>
<dbReference type="RefSeq" id="WP_003755814.1">
    <property type="nucleotide sequence ID" value="NZ_GL538352.1"/>
</dbReference>
<accession>D7UZ89</accession>
<dbReference type="Proteomes" id="UP000010119">
    <property type="component" value="Unassembled WGS sequence"/>
</dbReference>
<dbReference type="InterPro" id="IPR000829">
    <property type="entry name" value="DAGK"/>
</dbReference>
<keyword evidence="10 19" id="KW-1133">Transmembrane helix</keyword>
<evidence type="ECO:0000256" key="16">
    <source>
        <dbReference type="PIRSR" id="PIRSR600829-2"/>
    </source>
</evidence>
<evidence type="ECO:0000256" key="14">
    <source>
        <dbReference type="ARBA" id="ARBA00023264"/>
    </source>
</evidence>
<evidence type="ECO:0000256" key="12">
    <source>
        <dbReference type="ARBA" id="ARBA00023136"/>
    </source>
</evidence>
<feature type="binding site" evidence="18">
    <location>
        <position position="34"/>
    </location>
    <ligand>
        <name>a divalent metal cation</name>
        <dbReference type="ChEBI" id="CHEBI:60240"/>
    </ligand>
</feature>
<keyword evidence="14" id="KW-1208">Phospholipid metabolism</keyword>
<evidence type="ECO:0000256" key="6">
    <source>
        <dbReference type="ARBA" id="ARBA00022692"/>
    </source>
</evidence>
<evidence type="ECO:0000256" key="4">
    <source>
        <dbReference type="ARBA" id="ARBA00022516"/>
    </source>
</evidence>
<keyword evidence="3" id="KW-1003">Cell membrane</keyword>
<sequence>MLMDYKDRKYKRSKNYADSFKHAYTGIKTAVIEERNLRFHFCAAVVVIGLGFFYSITRTEWLVLVLCIFAVLVAEMTNTAIERAVDVATERFMEEAKKAKDIAAGSVLLVSTCAVVVGLIIFIPHILHFS</sequence>
<dbReference type="InterPro" id="IPR033717">
    <property type="entry name" value="UDPK"/>
</dbReference>
<evidence type="ECO:0000256" key="5">
    <source>
        <dbReference type="ARBA" id="ARBA00022679"/>
    </source>
</evidence>
<keyword evidence="18" id="KW-0460">Magnesium</keyword>
<dbReference type="Pfam" id="PF01219">
    <property type="entry name" value="DAGK_prokar"/>
    <property type="match status" value="1"/>
</dbReference>
<evidence type="ECO:0000256" key="18">
    <source>
        <dbReference type="PIRSR" id="PIRSR600829-4"/>
    </source>
</evidence>
<dbReference type="GO" id="GO:0005886">
    <property type="term" value="C:plasma membrane"/>
    <property type="evidence" value="ECO:0007669"/>
    <property type="project" value="UniProtKB-SubCell"/>
</dbReference>
<feature type="transmembrane region" description="Helical" evidence="19">
    <location>
        <begin position="37"/>
        <end position="55"/>
    </location>
</feature>
<keyword evidence="5 20" id="KW-0808">Transferase</keyword>
<keyword evidence="21" id="KW-1185">Reference proteome</keyword>
<keyword evidence="12 19" id="KW-0472">Membrane</keyword>
<evidence type="ECO:0000256" key="3">
    <source>
        <dbReference type="ARBA" id="ARBA00022475"/>
    </source>
</evidence>
<comment type="subcellular location">
    <subcellularLocation>
        <location evidence="1">Cell membrane</location>
        <topology evidence="1">Multi-pass membrane protein</topology>
    </subcellularLocation>
</comment>
<evidence type="ECO:0000256" key="13">
    <source>
        <dbReference type="ARBA" id="ARBA00023209"/>
    </source>
</evidence>
<keyword evidence="4" id="KW-0444">Lipid biosynthesis</keyword>
<evidence type="ECO:0000256" key="1">
    <source>
        <dbReference type="ARBA" id="ARBA00004651"/>
    </source>
</evidence>
<name>D7UZ89_LISGR</name>
<evidence type="ECO:0000256" key="7">
    <source>
        <dbReference type="ARBA" id="ARBA00022741"/>
    </source>
</evidence>
<organism evidence="20 21">
    <name type="scientific">Listeria grayi DSM 20601</name>
    <dbReference type="NCBI Taxonomy" id="525367"/>
    <lineage>
        <taxon>Bacteria</taxon>
        <taxon>Bacillati</taxon>
        <taxon>Bacillota</taxon>
        <taxon>Bacilli</taxon>
        <taxon>Bacillales</taxon>
        <taxon>Listeriaceae</taxon>
        <taxon>Listeria</taxon>
    </lineage>
</organism>
<reference evidence="20" key="1">
    <citation type="submission" date="2010-06" db="EMBL/GenBank/DDBJ databases">
        <authorList>
            <person name="Muzny D."/>
            <person name="Qin X."/>
            <person name="Buhay C."/>
            <person name="Dugan-Rocha S."/>
            <person name="Ding Y."/>
            <person name="Chen G."/>
            <person name="Hawes A."/>
            <person name="Holder M."/>
            <person name="Jhangiani S."/>
            <person name="Johnson A."/>
            <person name="Khan Z."/>
            <person name="Li Z."/>
            <person name="Liu W."/>
            <person name="Liu X."/>
            <person name="Perez L."/>
            <person name="Shen H."/>
            <person name="Wang Q."/>
            <person name="Watt J."/>
            <person name="Xi L."/>
            <person name="Xin Y."/>
            <person name="Zhou J."/>
            <person name="Deng J."/>
            <person name="Jiang H."/>
            <person name="Liu Y."/>
            <person name="Qu J."/>
            <person name="Song X.-Z."/>
            <person name="Zhang L."/>
            <person name="Villasana D."/>
            <person name="Johnson A."/>
            <person name="Liu J."/>
            <person name="Liyanage D."/>
            <person name="Lorensuhewa L."/>
            <person name="Robinson T."/>
            <person name="Song A."/>
            <person name="Song B.-B."/>
            <person name="Dinh H."/>
            <person name="Thornton R."/>
            <person name="Coyle M."/>
            <person name="Francisco L."/>
            <person name="Jackson L."/>
            <person name="Javaid M."/>
            <person name="Korchina V."/>
            <person name="Kovar C."/>
            <person name="Mata R."/>
            <person name="Mathew T."/>
            <person name="Ngo R."/>
            <person name="Nguyen L."/>
            <person name="Nguyen N."/>
            <person name="Okwuonu G."/>
            <person name="Ongeri F."/>
            <person name="Pham C."/>
            <person name="Simmons D."/>
            <person name="Wilczek-Boney K."/>
            <person name="Hale W."/>
            <person name="Jakkamsetti A."/>
            <person name="Pham P."/>
            <person name="Ruth R."/>
            <person name="San Lucas F."/>
            <person name="Warren J."/>
            <person name="Zhang J."/>
            <person name="Zhao Z."/>
            <person name="Zhou C."/>
            <person name="Zhu D."/>
            <person name="Lee S."/>
            <person name="Bess C."/>
            <person name="Blankenburg K."/>
            <person name="Forbes L."/>
            <person name="Fu Q."/>
            <person name="Gubbala S."/>
            <person name="Hirani K."/>
            <person name="Jayaseelan J.C."/>
            <person name="Lara F."/>
            <person name="Munidasa M."/>
            <person name="Palculict T."/>
            <person name="Patil S."/>
            <person name="Pu L.-L."/>
            <person name="Saada N."/>
            <person name="Tang L."/>
            <person name="Weissenberger G."/>
            <person name="Zhu Y."/>
            <person name="Hemphill L."/>
            <person name="Shang Y."/>
            <person name="Youmans B."/>
            <person name="Ayvaz T."/>
            <person name="Ross M."/>
            <person name="Santibanez J."/>
            <person name="Aqrawi P."/>
            <person name="Gross S."/>
            <person name="Joshi V."/>
            <person name="Fowler G."/>
            <person name="Nazareth L."/>
            <person name="Reid J."/>
            <person name="Worley K."/>
            <person name="Petrosino J."/>
            <person name="Highlander S."/>
            <person name="Gibbs R."/>
        </authorList>
    </citation>
    <scope>NUCLEOTIDE SEQUENCE [LARGE SCALE GENOMIC DNA]</scope>
    <source>
        <strain evidence="20">DSM 20601</strain>
    </source>
</reference>
<dbReference type="GO" id="GO:0004143">
    <property type="term" value="F:ATP-dependent diacylglycerol kinase activity"/>
    <property type="evidence" value="ECO:0007669"/>
    <property type="project" value="UniProtKB-EC"/>
</dbReference>
<dbReference type="GO" id="GO:0046872">
    <property type="term" value="F:metal ion binding"/>
    <property type="evidence" value="ECO:0007669"/>
    <property type="project" value="UniProtKB-KW"/>
</dbReference>
<dbReference type="EMBL" id="ACCR02000005">
    <property type="protein sequence ID" value="EFI83656.1"/>
    <property type="molecule type" value="Genomic_DNA"/>
</dbReference>
<proteinExistence type="inferred from homology"/>
<comment type="caution">
    <text evidence="20">The sequence shown here is derived from an EMBL/GenBank/DDBJ whole genome shotgun (WGS) entry which is preliminary data.</text>
</comment>
<keyword evidence="6 19" id="KW-0812">Transmembrane</keyword>
<evidence type="ECO:0000256" key="11">
    <source>
        <dbReference type="ARBA" id="ARBA00023098"/>
    </source>
</evidence>
<dbReference type="HOGENOM" id="CLU_112343_2_2_9"/>
<dbReference type="InterPro" id="IPR036945">
    <property type="entry name" value="DAGK_sf"/>
</dbReference>
<dbReference type="eggNOG" id="COG0818">
    <property type="taxonomic scope" value="Bacteria"/>
</dbReference>
<keyword evidence="13" id="KW-0594">Phospholipid biosynthesis</keyword>